<feature type="transmembrane region" description="Helical" evidence="1">
    <location>
        <begin position="300"/>
        <end position="319"/>
    </location>
</feature>
<feature type="transmembrane region" description="Helical" evidence="1">
    <location>
        <begin position="381"/>
        <end position="400"/>
    </location>
</feature>
<feature type="transmembrane region" description="Helical" evidence="1">
    <location>
        <begin position="17"/>
        <end position="35"/>
    </location>
</feature>
<protein>
    <submittedName>
        <fullName evidence="2">ABC transporter permease</fullName>
    </submittedName>
</protein>
<dbReference type="EMBL" id="JABACJ020000012">
    <property type="protein sequence ID" value="MBU3876797.1"/>
    <property type="molecule type" value="Genomic_DNA"/>
</dbReference>
<proteinExistence type="predicted"/>
<organism evidence="2 3">
    <name type="scientific">Faecalicatena faecalis</name>
    <dbReference type="NCBI Taxonomy" id="2726362"/>
    <lineage>
        <taxon>Bacteria</taxon>
        <taxon>Bacillati</taxon>
        <taxon>Bacillota</taxon>
        <taxon>Clostridia</taxon>
        <taxon>Lachnospirales</taxon>
        <taxon>Lachnospiraceae</taxon>
        <taxon>Faecalicatena</taxon>
    </lineage>
</organism>
<evidence type="ECO:0000256" key="1">
    <source>
        <dbReference type="SAM" id="Phobius"/>
    </source>
</evidence>
<feature type="transmembrane region" description="Helical" evidence="1">
    <location>
        <begin position="256"/>
        <end position="280"/>
    </location>
</feature>
<keyword evidence="3" id="KW-1185">Reference proteome</keyword>
<accession>A0ABS6D5B5</accession>
<feature type="transmembrane region" description="Helical" evidence="1">
    <location>
        <begin position="326"/>
        <end position="344"/>
    </location>
</feature>
<keyword evidence="1" id="KW-0812">Transmembrane</keyword>
<dbReference type="RefSeq" id="WP_216242522.1">
    <property type="nucleotide sequence ID" value="NZ_JABACJ020000012.1"/>
</dbReference>
<sequence>MFAQLILKECRQTAKSIIYWLIVLILVIFFSSQLGNMDIAKKPKPGLESYGRYYSSNEQDIMKATLGYLVSEYTNGKYVTYPIGFYKMVTPDKEEQKRIGEIISETTGLDTKEEMEKALNAETEDSDAEASDKKKNHIIVLGGAPIAPSKTLTYDRFGELMREVDHLLGGGSQYNKKHLKTNAATPKTYEQALQEYEDLMEKDHLTGGYARLYSDYMGIMLGILPVFLAVTRGMRDRRSQMRELIASRRASSASVIVSRYISMLIMLMLPVLLISCIPLMECIQYAASGFHLDYLAFVKYSFGWLLPTIMIATAVGMVLTELTDTALGVLVQLAWWFLAIFSSMSSMSGGMYGLDLVPRHNTEYNYAGFHAGFTQLAANRVLYAVISVLLIAVTVWIYSLKRKGRLDIRGKLLGNRKRKSQA</sequence>
<evidence type="ECO:0000313" key="2">
    <source>
        <dbReference type="EMBL" id="MBU3876797.1"/>
    </source>
</evidence>
<reference evidence="2 3" key="1">
    <citation type="submission" date="2021-06" db="EMBL/GenBank/DDBJ databases">
        <title>Faecalicatena sp. nov. isolated from porcine feces.</title>
        <authorList>
            <person name="Oh B.S."/>
            <person name="Lee J.H."/>
        </authorList>
    </citation>
    <scope>NUCLEOTIDE SEQUENCE [LARGE SCALE GENOMIC DNA]</scope>
    <source>
        <strain evidence="2 3">AGMB00832</strain>
    </source>
</reference>
<name>A0ABS6D5B5_9FIRM</name>
<dbReference type="Proteomes" id="UP000723714">
    <property type="component" value="Unassembled WGS sequence"/>
</dbReference>
<keyword evidence="1" id="KW-0472">Membrane</keyword>
<evidence type="ECO:0000313" key="3">
    <source>
        <dbReference type="Proteomes" id="UP000723714"/>
    </source>
</evidence>
<keyword evidence="1" id="KW-1133">Transmembrane helix</keyword>
<comment type="caution">
    <text evidence="2">The sequence shown here is derived from an EMBL/GenBank/DDBJ whole genome shotgun (WGS) entry which is preliminary data.</text>
</comment>
<gene>
    <name evidence="2" type="ORF">HGO97_013365</name>
</gene>
<feature type="transmembrane region" description="Helical" evidence="1">
    <location>
        <begin position="216"/>
        <end position="235"/>
    </location>
</feature>